<accession>A0A7Z2W1A3</accession>
<sequence>MSLNNVNAGRDVPNDFNVVIEIPMNADPVKYEVDKESGAIFVDRFMGTAMHYPCNYGYIPNTVADDGDPCDVLVITPFALIPGVVVRCRVLGVLKMTDEAGGDSKILAVPVEKLLPLYSNLQKVEDVPELTLRQIQHFFEHYKDLEKGKWVKVEGWEGPEAAKQEILTGVKNYEATQPNQDAVTQPSINQL</sequence>
<feature type="binding site" evidence="6">
    <location>
        <position position="66"/>
    </location>
    <ligand>
        <name>Mg(2+)</name>
        <dbReference type="ChEBI" id="CHEBI:18420"/>
        <label>1</label>
    </ligand>
</feature>
<comment type="subunit">
    <text evidence="6">Homohexamer.</text>
</comment>
<dbReference type="CDD" id="cd00412">
    <property type="entry name" value="pyrophosphatase"/>
    <property type="match status" value="1"/>
</dbReference>
<feature type="binding site" evidence="6">
    <location>
        <position position="44"/>
    </location>
    <ligand>
        <name>substrate</name>
    </ligand>
</feature>
<evidence type="ECO:0000256" key="6">
    <source>
        <dbReference type="HAMAP-Rule" id="MF_00209"/>
    </source>
</evidence>
<name>A0A7Z2W1A3_9BURK</name>
<protein>
    <recommendedName>
        <fullName evidence="6">Inorganic pyrophosphatase</fullName>
        <ecNumber evidence="6">3.6.1.1</ecNumber>
    </recommendedName>
    <alternativeName>
        <fullName evidence="6">Pyrophosphate phospho-hydrolase</fullName>
        <shortName evidence="6">PPase</shortName>
    </alternativeName>
</protein>
<feature type="binding site" evidence="6">
    <location>
        <position position="56"/>
    </location>
    <ligand>
        <name>substrate</name>
    </ligand>
</feature>
<dbReference type="HAMAP" id="MF_00209">
    <property type="entry name" value="Inorganic_PPase"/>
    <property type="match status" value="1"/>
</dbReference>
<dbReference type="FunFam" id="3.90.80.10:FF:000001">
    <property type="entry name" value="Inorganic pyrophosphatase"/>
    <property type="match status" value="1"/>
</dbReference>
<comment type="similarity">
    <text evidence="6">Belongs to the PPase family.</text>
</comment>
<comment type="cofactor">
    <cofactor evidence="1 6">
        <name>Mg(2+)</name>
        <dbReference type="ChEBI" id="CHEBI:18420"/>
    </cofactor>
</comment>
<dbReference type="GO" id="GO:0000287">
    <property type="term" value="F:magnesium ion binding"/>
    <property type="evidence" value="ECO:0007669"/>
    <property type="project" value="UniProtKB-UniRule"/>
</dbReference>
<evidence type="ECO:0000256" key="3">
    <source>
        <dbReference type="ARBA" id="ARBA00022723"/>
    </source>
</evidence>
<dbReference type="KEGG" id="mfy:HH212_25690"/>
<dbReference type="NCBIfam" id="NF002317">
    <property type="entry name" value="PRK01250.1"/>
    <property type="match status" value="1"/>
</dbReference>
<dbReference type="GO" id="GO:0004427">
    <property type="term" value="F:inorganic diphosphate phosphatase activity"/>
    <property type="evidence" value="ECO:0007669"/>
    <property type="project" value="UniProtKB-UniRule"/>
</dbReference>
<dbReference type="GO" id="GO:0005737">
    <property type="term" value="C:cytoplasm"/>
    <property type="evidence" value="ECO:0007669"/>
    <property type="project" value="UniProtKB-SubCell"/>
</dbReference>
<evidence type="ECO:0000256" key="5">
    <source>
        <dbReference type="ARBA" id="ARBA00022842"/>
    </source>
</evidence>
<reference evidence="7 8" key="1">
    <citation type="submission" date="2020-04" db="EMBL/GenBank/DDBJ databases">
        <title>Genome sequencing of novel species.</title>
        <authorList>
            <person name="Heo J."/>
            <person name="Kim S.-J."/>
            <person name="Kim J.-S."/>
            <person name="Hong S.-B."/>
            <person name="Kwon S.-W."/>
        </authorList>
    </citation>
    <scope>NUCLEOTIDE SEQUENCE [LARGE SCALE GENOMIC DNA]</scope>
    <source>
        <strain evidence="7 8">GN2-R2</strain>
    </source>
</reference>
<organism evidence="7 8">
    <name type="scientific">Massilia forsythiae</name>
    <dbReference type="NCBI Taxonomy" id="2728020"/>
    <lineage>
        <taxon>Bacteria</taxon>
        <taxon>Pseudomonadati</taxon>
        <taxon>Pseudomonadota</taxon>
        <taxon>Betaproteobacteria</taxon>
        <taxon>Burkholderiales</taxon>
        <taxon>Oxalobacteraceae</taxon>
        <taxon>Telluria group</taxon>
        <taxon>Massilia</taxon>
    </lineage>
</organism>
<dbReference type="Proteomes" id="UP000502415">
    <property type="component" value="Chromosome"/>
</dbReference>
<evidence type="ECO:0000313" key="8">
    <source>
        <dbReference type="Proteomes" id="UP000502415"/>
    </source>
</evidence>
<keyword evidence="4 6" id="KW-0378">Hydrolase</keyword>
<proteinExistence type="inferred from homology"/>
<evidence type="ECO:0000313" key="7">
    <source>
        <dbReference type="EMBL" id="QJE02958.1"/>
    </source>
</evidence>
<dbReference type="GO" id="GO:0006796">
    <property type="term" value="P:phosphate-containing compound metabolic process"/>
    <property type="evidence" value="ECO:0007669"/>
    <property type="project" value="InterPro"/>
</dbReference>
<feature type="binding site" evidence="6">
    <location>
        <position position="30"/>
    </location>
    <ligand>
        <name>substrate</name>
    </ligand>
</feature>
<dbReference type="SUPFAM" id="SSF50324">
    <property type="entry name" value="Inorganic pyrophosphatase"/>
    <property type="match status" value="1"/>
</dbReference>
<feature type="binding site" evidence="6">
    <location>
        <position position="142"/>
    </location>
    <ligand>
        <name>substrate</name>
    </ligand>
</feature>
<dbReference type="AlphaFoldDB" id="A0A7Z2W1A3"/>
<dbReference type="EMBL" id="CP051685">
    <property type="protein sequence ID" value="QJE02958.1"/>
    <property type="molecule type" value="Genomic_DNA"/>
</dbReference>
<keyword evidence="8" id="KW-1185">Reference proteome</keyword>
<feature type="binding site" evidence="6">
    <location>
        <position position="71"/>
    </location>
    <ligand>
        <name>Mg(2+)</name>
        <dbReference type="ChEBI" id="CHEBI:18420"/>
        <label>1</label>
    </ligand>
</feature>
<dbReference type="PANTHER" id="PTHR10286">
    <property type="entry name" value="INORGANIC PYROPHOSPHATASE"/>
    <property type="match status" value="1"/>
</dbReference>
<dbReference type="EC" id="3.6.1.1" evidence="6"/>
<evidence type="ECO:0000256" key="1">
    <source>
        <dbReference type="ARBA" id="ARBA00001946"/>
    </source>
</evidence>
<keyword evidence="2 6" id="KW-0963">Cytoplasm</keyword>
<dbReference type="InterPro" id="IPR008162">
    <property type="entry name" value="Pyrophosphatase"/>
</dbReference>
<comment type="subcellular location">
    <subcellularLocation>
        <location evidence="6">Cytoplasm</location>
    </subcellularLocation>
</comment>
<evidence type="ECO:0000256" key="2">
    <source>
        <dbReference type="ARBA" id="ARBA00022490"/>
    </source>
</evidence>
<comment type="catalytic activity">
    <reaction evidence="6">
        <text>diphosphate + H2O = 2 phosphate + H(+)</text>
        <dbReference type="Rhea" id="RHEA:24576"/>
        <dbReference type="ChEBI" id="CHEBI:15377"/>
        <dbReference type="ChEBI" id="CHEBI:15378"/>
        <dbReference type="ChEBI" id="CHEBI:33019"/>
        <dbReference type="ChEBI" id="CHEBI:43474"/>
        <dbReference type="EC" id="3.6.1.1"/>
    </reaction>
</comment>
<dbReference type="Pfam" id="PF00719">
    <property type="entry name" value="Pyrophosphatase"/>
    <property type="match status" value="1"/>
</dbReference>
<keyword evidence="3 6" id="KW-0479">Metal-binding</keyword>
<dbReference type="InterPro" id="IPR036649">
    <property type="entry name" value="Pyrophosphatase_sf"/>
</dbReference>
<dbReference type="RefSeq" id="WP_170205039.1">
    <property type="nucleotide sequence ID" value="NZ_CP051685.1"/>
</dbReference>
<gene>
    <name evidence="6 7" type="primary">ppa</name>
    <name evidence="7" type="ORF">HH212_25690</name>
</gene>
<dbReference type="Gene3D" id="3.90.80.10">
    <property type="entry name" value="Inorganic pyrophosphatase"/>
    <property type="match status" value="1"/>
</dbReference>
<feature type="binding site" evidence="6">
    <location>
        <position position="103"/>
    </location>
    <ligand>
        <name>Mg(2+)</name>
        <dbReference type="ChEBI" id="CHEBI:18420"/>
        <label>1</label>
    </ligand>
</feature>
<comment type="function">
    <text evidence="6">Catalyzes the hydrolysis of inorganic pyrophosphate (PPi) forming two phosphate ions.</text>
</comment>
<evidence type="ECO:0000256" key="4">
    <source>
        <dbReference type="ARBA" id="ARBA00022801"/>
    </source>
</evidence>
<keyword evidence="5 6" id="KW-0460">Magnesium</keyword>
<feature type="binding site" evidence="6">
    <location>
        <position position="71"/>
    </location>
    <ligand>
        <name>Mg(2+)</name>
        <dbReference type="ChEBI" id="CHEBI:18420"/>
        <label>2</label>
    </ligand>
</feature>